<dbReference type="EMBL" id="CM056741">
    <property type="protein sequence ID" value="KAJ8688067.1"/>
    <property type="molecule type" value="Genomic_DNA"/>
</dbReference>
<sequence>MDPRQYLRMEQDDLDDLLDEAQHEFVNFLDETFEAFIRDEIRAHDDYNVGFEYLADDEYQGDEGRDTADEADSEQENDVLEEEKDSGFERDSGQDDELMEESEGEDWTSRVVPRRQPRTISTSDEVV</sequence>
<name>A0ACC2PXF0_9HYME</name>
<comment type="caution">
    <text evidence="1">The sequence shown here is derived from an EMBL/GenBank/DDBJ whole genome shotgun (WGS) entry which is preliminary data.</text>
</comment>
<dbReference type="Proteomes" id="UP001239111">
    <property type="component" value="Chromosome 1"/>
</dbReference>
<keyword evidence="2" id="KW-1185">Reference proteome</keyword>
<gene>
    <name evidence="1" type="ORF">QAD02_023862</name>
</gene>
<accession>A0ACC2PXF0</accession>
<protein>
    <submittedName>
        <fullName evidence="1">Uncharacterized protein</fullName>
    </submittedName>
</protein>
<proteinExistence type="predicted"/>
<organism evidence="1 2">
    <name type="scientific">Eretmocerus hayati</name>
    <dbReference type="NCBI Taxonomy" id="131215"/>
    <lineage>
        <taxon>Eukaryota</taxon>
        <taxon>Metazoa</taxon>
        <taxon>Ecdysozoa</taxon>
        <taxon>Arthropoda</taxon>
        <taxon>Hexapoda</taxon>
        <taxon>Insecta</taxon>
        <taxon>Pterygota</taxon>
        <taxon>Neoptera</taxon>
        <taxon>Endopterygota</taxon>
        <taxon>Hymenoptera</taxon>
        <taxon>Apocrita</taxon>
        <taxon>Proctotrupomorpha</taxon>
        <taxon>Chalcidoidea</taxon>
        <taxon>Aphelinidae</taxon>
        <taxon>Aphelininae</taxon>
        <taxon>Eretmocerus</taxon>
    </lineage>
</organism>
<evidence type="ECO:0000313" key="2">
    <source>
        <dbReference type="Proteomes" id="UP001239111"/>
    </source>
</evidence>
<evidence type="ECO:0000313" key="1">
    <source>
        <dbReference type="EMBL" id="KAJ8688067.1"/>
    </source>
</evidence>
<reference evidence="1" key="1">
    <citation type="submission" date="2023-04" db="EMBL/GenBank/DDBJ databases">
        <title>A chromosome-level genome assembly of the parasitoid wasp Eretmocerus hayati.</title>
        <authorList>
            <person name="Zhong Y."/>
            <person name="Liu S."/>
            <person name="Liu Y."/>
        </authorList>
    </citation>
    <scope>NUCLEOTIDE SEQUENCE</scope>
    <source>
        <strain evidence="1">ZJU_SS_LIU_2023</strain>
    </source>
</reference>